<keyword evidence="1 3" id="KW-0732">Signal</keyword>
<feature type="domain" description="Organic solvent tolerance-like N-terminal" evidence="4">
    <location>
        <begin position="48"/>
        <end position="199"/>
    </location>
</feature>
<evidence type="ECO:0000256" key="2">
    <source>
        <dbReference type="SAM" id="MobiDB-lite"/>
    </source>
</evidence>
<protein>
    <submittedName>
        <fullName evidence="5">Lipopolysaccharide export system protein LptA</fullName>
    </submittedName>
</protein>
<dbReference type="PANTHER" id="PTHR36504">
    <property type="entry name" value="LIPOPOLYSACCHARIDE EXPORT SYSTEM PROTEIN LPTA"/>
    <property type="match status" value="1"/>
</dbReference>
<dbReference type="GO" id="GO:0015920">
    <property type="term" value="P:lipopolysaccharide transport"/>
    <property type="evidence" value="ECO:0007669"/>
    <property type="project" value="TreeGrafter"/>
</dbReference>
<accession>A0A1H9IU11</accession>
<dbReference type="InterPro" id="IPR005653">
    <property type="entry name" value="OstA-like_N"/>
</dbReference>
<dbReference type="AlphaFoldDB" id="A0A1H9IU11"/>
<feature type="region of interest" description="Disordered" evidence="2">
    <location>
        <begin position="115"/>
        <end position="135"/>
    </location>
</feature>
<dbReference type="PANTHER" id="PTHR36504:SF1">
    <property type="entry name" value="LIPOPOLYSACCHARIDE EXPORT SYSTEM PROTEIN LPTA"/>
    <property type="match status" value="1"/>
</dbReference>
<proteinExistence type="predicted"/>
<dbReference type="GO" id="GO:0017089">
    <property type="term" value="F:glycolipid transfer activity"/>
    <property type="evidence" value="ECO:0007669"/>
    <property type="project" value="TreeGrafter"/>
</dbReference>
<keyword evidence="6" id="KW-1185">Reference proteome</keyword>
<dbReference type="InterPro" id="IPR052037">
    <property type="entry name" value="LPS_export_LptA"/>
</dbReference>
<evidence type="ECO:0000313" key="5">
    <source>
        <dbReference type="EMBL" id="SEQ78064.1"/>
    </source>
</evidence>
<feature type="chain" id="PRO_5011474742" evidence="3">
    <location>
        <begin position="26"/>
        <end position="229"/>
    </location>
</feature>
<evidence type="ECO:0000259" key="4">
    <source>
        <dbReference type="Pfam" id="PF03968"/>
    </source>
</evidence>
<feature type="signal peptide" evidence="3">
    <location>
        <begin position="1"/>
        <end position="25"/>
    </location>
</feature>
<sequence>MISGHILRTGIFAAAALLGAGAAFAQSQDQNPGAAFTGLSANSNDPIQIEADSLEIQDAKKLAIYRGNVRVRQGESLMKTPEMQVFYTGSVGGGAGGNSGGGTNAANTGTASNGAASKSAGANGGGAAASGVAGAPGSSIERIEATGPVVVQSQDQTATGDHATFVMATDMVTMTGNVVLTQNGNVVRGNRLTVNLKTKEAHVQGGRVQTILAPSSNQGKRGAPAAKKR</sequence>
<dbReference type="Proteomes" id="UP000199647">
    <property type="component" value="Unassembled WGS sequence"/>
</dbReference>
<evidence type="ECO:0000256" key="1">
    <source>
        <dbReference type="ARBA" id="ARBA00022729"/>
    </source>
</evidence>
<dbReference type="OrthoDB" id="9811926at2"/>
<dbReference type="STRING" id="1855383.SAMN05216548_107207"/>
<gene>
    <name evidence="5" type="ORF">SAMN05216548_107207</name>
</gene>
<organism evidence="5 6">
    <name type="scientific">Faunimonas pinastri</name>
    <dbReference type="NCBI Taxonomy" id="1855383"/>
    <lineage>
        <taxon>Bacteria</taxon>
        <taxon>Pseudomonadati</taxon>
        <taxon>Pseudomonadota</taxon>
        <taxon>Alphaproteobacteria</taxon>
        <taxon>Hyphomicrobiales</taxon>
        <taxon>Afifellaceae</taxon>
        <taxon>Faunimonas</taxon>
    </lineage>
</organism>
<dbReference type="Pfam" id="PF03968">
    <property type="entry name" value="LptD_N"/>
    <property type="match status" value="1"/>
</dbReference>
<reference evidence="5 6" key="1">
    <citation type="submission" date="2016-10" db="EMBL/GenBank/DDBJ databases">
        <authorList>
            <person name="de Groot N.N."/>
        </authorList>
    </citation>
    <scope>NUCLEOTIDE SEQUENCE [LARGE SCALE GENOMIC DNA]</scope>
    <source>
        <strain evidence="5 6">A52C2</strain>
    </source>
</reference>
<dbReference type="GO" id="GO:0030288">
    <property type="term" value="C:outer membrane-bounded periplasmic space"/>
    <property type="evidence" value="ECO:0007669"/>
    <property type="project" value="TreeGrafter"/>
</dbReference>
<dbReference type="RefSeq" id="WP_092496752.1">
    <property type="nucleotide sequence ID" value="NZ_FOFG01000007.1"/>
</dbReference>
<evidence type="ECO:0000313" key="6">
    <source>
        <dbReference type="Proteomes" id="UP000199647"/>
    </source>
</evidence>
<dbReference type="GO" id="GO:0009279">
    <property type="term" value="C:cell outer membrane"/>
    <property type="evidence" value="ECO:0007669"/>
    <property type="project" value="TreeGrafter"/>
</dbReference>
<dbReference type="Gene3D" id="2.60.450.10">
    <property type="entry name" value="Lipopolysaccharide (LPS) transport protein A like domain"/>
    <property type="match status" value="1"/>
</dbReference>
<name>A0A1H9IU11_9HYPH</name>
<dbReference type="EMBL" id="FOFG01000007">
    <property type="protein sequence ID" value="SEQ78064.1"/>
    <property type="molecule type" value="Genomic_DNA"/>
</dbReference>
<evidence type="ECO:0000256" key="3">
    <source>
        <dbReference type="SAM" id="SignalP"/>
    </source>
</evidence>